<reference evidence="2 3" key="1">
    <citation type="journal article" date="2014" name="Genome Announc.">
        <title>Draft Genome Sequence of Advenella kashmirensis Strain W13003, a Polycyclic Aromatic Hydrocarbon-Degrading Bacterium.</title>
        <authorList>
            <person name="Wang X."/>
            <person name="Jin D."/>
            <person name="Zhou L."/>
            <person name="Wu L."/>
            <person name="An W."/>
            <person name="Zhao L."/>
        </authorList>
    </citation>
    <scope>NUCLEOTIDE SEQUENCE [LARGE SCALE GENOMIC DNA]</scope>
    <source>
        <strain evidence="2 3">W13003</strain>
    </source>
</reference>
<organism evidence="2 3">
    <name type="scientific">Advenella kashmirensis W13003</name>
    <dbReference type="NCBI Taxonomy" id="1424334"/>
    <lineage>
        <taxon>Bacteria</taxon>
        <taxon>Pseudomonadati</taxon>
        <taxon>Pseudomonadota</taxon>
        <taxon>Betaproteobacteria</taxon>
        <taxon>Burkholderiales</taxon>
        <taxon>Alcaligenaceae</taxon>
    </lineage>
</organism>
<proteinExistence type="predicted"/>
<feature type="region of interest" description="Disordered" evidence="1">
    <location>
        <begin position="29"/>
        <end position="49"/>
    </location>
</feature>
<evidence type="ECO:0000256" key="1">
    <source>
        <dbReference type="SAM" id="MobiDB-lite"/>
    </source>
</evidence>
<gene>
    <name evidence="2" type="ORF">W822_20235</name>
</gene>
<dbReference type="EMBL" id="AYXT01000013">
    <property type="protein sequence ID" value="ETF00957.1"/>
    <property type="molecule type" value="Genomic_DNA"/>
</dbReference>
<accession>V8QMR8</accession>
<sequence>MSCETEFATRRKAGVYPGSLKLIRDGNANAAKHQDDIPAPPKVATVPRH</sequence>
<evidence type="ECO:0000313" key="2">
    <source>
        <dbReference type="EMBL" id="ETF00957.1"/>
    </source>
</evidence>
<evidence type="ECO:0000313" key="3">
    <source>
        <dbReference type="Proteomes" id="UP000018733"/>
    </source>
</evidence>
<dbReference type="HOGENOM" id="CLU_3131429_0_0_4"/>
<dbReference type="Proteomes" id="UP000018733">
    <property type="component" value="Unassembled WGS sequence"/>
</dbReference>
<dbReference type="AlphaFoldDB" id="V8QMR8"/>
<comment type="caution">
    <text evidence="2">The sequence shown here is derived from an EMBL/GenBank/DDBJ whole genome shotgun (WGS) entry which is preliminary data.</text>
</comment>
<dbReference type="STRING" id="1424334.W822_20235"/>
<name>V8QMR8_9BURK</name>
<keyword evidence="3" id="KW-1185">Reference proteome</keyword>
<protein>
    <submittedName>
        <fullName evidence="2">Uncharacterized protein</fullName>
    </submittedName>
</protein>